<dbReference type="Pfam" id="PF25917">
    <property type="entry name" value="BSH_RND"/>
    <property type="match status" value="1"/>
</dbReference>
<feature type="chain" id="PRO_5008258419" evidence="4">
    <location>
        <begin position="25"/>
        <end position="399"/>
    </location>
</feature>
<dbReference type="SUPFAM" id="SSF111369">
    <property type="entry name" value="HlyD-like secretion proteins"/>
    <property type="match status" value="2"/>
</dbReference>
<evidence type="ECO:0000313" key="6">
    <source>
        <dbReference type="EMBL" id="ANN72077.1"/>
    </source>
</evidence>
<dbReference type="PANTHER" id="PTHR30386">
    <property type="entry name" value="MEMBRANE FUSION SUBUNIT OF EMRAB-TOLC MULTIDRUG EFFLUX PUMP"/>
    <property type="match status" value="1"/>
</dbReference>
<dbReference type="Gene3D" id="2.40.50.100">
    <property type="match status" value="1"/>
</dbReference>
<organism evidence="6 7">
    <name type="scientific">Bordetella bronchialis</name>
    <dbReference type="NCBI Taxonomy" id="463025"/>
    <lineage>
        <taxon>Bacteria</taxon>
        <taxon>Pseudomonadati</taxon>
        <taxon>Pseudomonadota</taxon>
        <taxon>Betaproteobacteria</taxon>
        <taxon>Burkholderiales</taxon>
        <taxon>Alcaligenaceae</taxon>
        <taxon>Bordetella</taxon>
    </lineage>
</organism>
<keyword evidence="1" id="KW-0175">Coiled coil</keyword>
<keyword evidence="4" id="KW-0732">Signal</keyword>
<reference evidence="6 7" key="1">
    <citation type="submission" date="2016-06" db="EMBL/GenBank/DDBJ databases">
        <title>Complete genome sequences of Bordetella bronchialis and Bordetella flabilis.</title>
        <authorList>
            <person name="LiPuma J.J."/>
            <person name="Spilker T."/>
        </authorList>
    </citation>
    <scope>NUCLEOTIDE SEQUENCE [LARGE SCALE GENOMIC DNA]</scope>
    <source>
        <strain evidence="6 7">AU17976</strain>
    </source>
</reference>
<accession>A0A193FWD8</accession>
<evidence type="ECO:0000256" key="3">
    <source>
        <dbReference type="SAM" id="Phobius"/>
    </source>
</evidence>
<evidence type="ECO:0000313" key="7">
    <source>
        <dbReference type="Proteomes" id="UP000092213"/>
    </source>
</evidence>
<keyword evidence="3" id="KW-0472">Membrane</keyword>
<evidence type="ECO:0000259" key="5">
    <source>
        <dbReference type="Pfam" id="PF25917"/>
    </source>
</evidence>
<dbReference type="EMBL" id="CP016171">
    <property type="protein sequence ID" value="ANN72077.1"/>
    <property type="molecule type" value="Genomic_DNA"/>
</dbReference>
<feature type="domain" description="Multidrug resistance protein MdtA-like barrel-sandwich hybrid" evidence="5">
    <location>
        <begin position="87"/>
        <end position="283"/>
    </location>
</feature>
<dbReference type="InterPro" id="IPR058625">
    <property type="entry name" value="MdtA-like_BSH"/>
</dbReference>
<sequence>MSASDGSSSPAAATALAATAPAAAAPAAAAPARPSPPAGGRAPATRRRLILGGALLAAAAALAWGAQWWRVGRFIESTDDAYLQADSVTIAPKVSGYVMEVYVADNQVVQAGDSLVRLDGRQYRAALDQAQATIDARQADIARAQAEIRQQDANVAQAQAQERVARLNAQHAQDEVKRYRPLAATGAETSERLANLANQRDQALATLAANQAAVQAAQAQIAVSTAQMAQARAQLEAAQASARQANLDLQDTVVRATQAGKIGDRTVRVGQYVQPGTRMMTVVPVQDVYLEANFKETQIGRMRPGQPATLHVDALPGRDLRGVVDSFSPGTGAQFALLPPENATGNFTKIVQRVPVRIRIEADADTRKLLVPGLSVTAEVDTRSSPGAAPGAPEAASHG</sequence>
<name>A0A193FWD8_9BORD</name>
<dbReference type="Gene3D" id="2.40.30.170">
    <property type="match status" value="1"/>
</dbReference>
<evidence type="ECO:0000256" key="2">
    <source>
        <dbReference type="SAM" id="MobiDB-lite"/>
    </source>
</evidence>
<feature type="coiled-coil region" evidence="1">
    <location>
        <begin position="127"/>
        <end position="175"/>
    </location>
</feature>
<feature type="compositionally biased region" description="Low complexity" evidence="2">
    <location>
        <begin position="384"/>
        <end position="399"/>
    </location>
</feature>
<proteinExistence type="predicted"/>
<dbReference type="STRING" id="463025.BAU08_12685"/>
<feature type="transmembrane region" description="Helical" evidence="3">
    <location>
        <begin position="49"/>
        <end position="69"/>
    </location>
</feature>
<feature type="region of interest" description="Disordered" evidence="2">
    <location>
        <begin position="379"/>
        <end position="399"/>
    </location>
</feature>
<dbReference type="PANTHER" id="PTHR30386:SF24">
    <property type="entry name" value="MULTIDRUG RESISTANCE EFFLUX PUMP"/>
    <property type="match status" value="1"/>
</dbReference>
<keyword evidence="3" id="KW-1133">Transmembrane helix</keyword>
<dbReference type="Proteomes" id="UP000092213">
    <property type="component" value="Chromosome"/>
</dbReference>
<feature type="signal peptide" evidence="4">
    <location>
        <begin position="1"/>
        <end position="24"/>
    </location>
</feature>
<keyword evidence="3" id="KW-0812">Transmembrane</keyword>
<evidence type="ECO:0000256" key="1">
    <source>
        <dbReference type="SAM" id="Coils"/>
    </source>
</evidence>
<dbReference type="AlphaFoldDB" id="A0A193FWD8"/>
<gene>
    <name evidence="6" type="ORF">BAU08_12685</name>
</gene>
<feature type="coiled-coil region" evidence="1">
    <location>
        <begin position="214"/>
        <end position="248"/>
    </location>
</feature>
<dbReference type="RefSeq" id="WP_066669577.1">
    <property type="nucleotide sequence ID" value="NZ_CP016171.1"/>
</dbReference>
<dbReference type="InterPro" id="IPR050739">
    <property type="entry name" value="MFP"/>
</dbReference>
<protein>
    <submittedName>
        <fullName evidence="6">Multidrug ABC transporter permease</fullName>
    </submittedName>
</protein>
<evidence type="ECO:0000256" key="4">
    <source>
        <dbReference type="SAM" id="SignalP"/>
    </source>
</evidence>